<evidence type="ECO:0000256" key="9">
    <source>
        <dbReference type="ARBA" id="ARBA00022692"/>
    </source>
</evidence>
<evidence type="ECO:0000256" key="1">
    <source>
        <dbReference type="ARBA" id="ARBA00004141"/>
    </source>
</evidence>
<feature type="transmembrane region" description="Helical" evidence="18">
    <location>
        <begin position="46"/>
        <end position="65"/>
    </location>
</feature>
<evidence type="ECO:0000256" key="14">
    <source>
        <dbReference type="ARBA" id="ARBA00023264"/>
    </source>
</evidence>
<evidence type="ECO:0000313" key="19">
    <source>
        <dbReference type="EMBL" id="PZF78428.1"/>
    </source>
</evidence>
<keyword evidence="8 17" id="KW-0808">Transferase</keyword>
<protein>
    <recommendedName>
        <fullName evidence="6 16">CDP-diacylglycerol--glycerol-3-phosphate 3-phosphatidyltransferase</fullName>
        <ecNumber evidence="5 16">2.7.8.5</ecNumber>
    </recommendedName>
</protein>
<evidence type="ECO:0000256" key="5">
    <source>
        <dbReference type="ARBA" id="ARBA00013170"/>
    </source>
</evidence>
<evidence type="ECO:0000256" key="7">
    <source>
        <dbReference type="ARBA" id="ARBA00022516"/>
    </source>
</evidence>
<feature type="transmembrane region" description="Helical" evidence="18">
    <location>
        <begin position="167"/>
        <end position="186"/>
    </location>
</feature>
<reference evidence="20" key="1">
    <citation type="submission" date="2018-06" db="EMBL/GenBank/DDBJ databases">
        <title>Aestuariibacter litoralis strain KCTC 52945T.</title>
        <authorList>
            <person name="Li X."/>
            <person name="Salam N."/>
            <person name="Li J.-L."/>
            <person name="Chen Y.-M."/>
            <person name="Yang Z.-W."/>
            <person name="Zhang L.-Y."/>
            <person name="Han M.-X."/>
            <person name="Xiao M."/>
            <person name="Li W.-J."/>
        </authorList>
    </citation>
    <scope>NUCLEOTIDE SEQUENCE [LARGE SCALE GENOMIC DNA]</scope>
    <source>
        <strain evidence="20">KCTC 52945</strain>
    </source>
</reference>
<dbReference type="InterPro" id="IPR048254">
    <property type="entry name" value="CDP_ALCOHOL_P_TRANSF_CS"/>
</dbReference>
<keyword evidence="7" id="KW-0444">Lipid biosynthesis</keyword>
<organism evidence="19 20">
    <name type="scientific">Aestuariivirga litoralis</name>
    <dbReference type="NCBI Taxonomy" id="2650924"/>
    <lineage>
        <taxon>Bacteria</taxon>
        <taxon>Pseudomonadati</taxon>
        <taxon>Pseudomonadota</taxon>
        <taxon>Alphaproteobacteria</taxon>
        <taxon>Hyphomicrobiales</taxon>
        <taxon>Aestuariivirgaceae</taxon>
        <taxon>Aestuariivirga</taxon>
    </lineage>
</organism>
<evidence type="ECO:0000256" key="15">
    <source>
        <dbReference type="ARBA" id="ARBA00048586"/>
    </source>
</evidence>
<dbReference type="GO" id="GO:0046474">
    <property type="term" value="P:glycerophospholipid biosynthetic process"/>
    <property type="evidence" value="ECO:0007669"/>
    <property type="project" value="TreeGrafter"/>
</dbReference>
<feature type="transmembrane region" description="Helical" evidence="18">
    <location>
        <begin position="21"/>
        <end position="40"/>
    </location>
</feature>
<dbReference type="GO" id="GO:0016020">
    <property type="term" value="C:membrane"/>
    <property type="evidence" value="ECO:0007669"/>
    <property type="project" value="UniProtKB-SubCell"/>
</dbReference>
<dbReference type="PANTHER" id="PTHR14269:SF62">
    <property type="entry name" value="CDP-DIACYLGLYCEROL--GLYCEROL-3-PHOSPHATE 3-PHOSPHATIDYLTRANSFERASE 1, CHLOROPLASTIC"/>
    <property type="match status" value="1"/>
</dbReference>
<dbReference type="PANTHER" id="PTHR14269">
    <property type="entry name" value="CDP-DIACYLGLYCEROL--GLYCEROL-3-PHOSPHATE 3-PHOSPHATIDYLTRANSFERASE-RELATED"/>
    <property type="match status" value="1"/>
</dbReference>
<dbReference type="RefSeq" id="WP_111195755.1">
    <property type="nucleotide sequence ID" value="NZ_QKVK01000001.1"/>
</dbReference>
<evidence type="ECO:0000256" key="18">
    <source>
        <dbReference type="SAM" id="Phobius"/>
    </source>
</evidence>
<sequence length="198" mass="21362">MNQTDTGKAAAYSKVWNLPNILTYGRIAAVPVVAGLLLWGGNEARWAAVVIYLLAAISDFFDGYLARRWKQQSSLGRMLDPIADKVLVAVVLLVLCADGILRGGHIWAAIIILSREVLVSGLREYLGELQVSVPVTKIAKWKTAVQMVAIGFLIAGPAGDTVIPHTTGAGIAMLWIAAALTLYTGYDYFRAGIRHVVD</sequence>
<dbReference type="InterPro" id="IPR043130">
    <property type="entry name" value="CDP-OH_PTrfase_TM_dom"/>
</dbReference>
<evidence type="ECO:0000256" key="11">
    <source>
        <dbReference type="ARBA" id="ARBA00023098"/>
    </source>
</evidence>
<proteinExistence type="inferred from homology"/>
<dbReference type="InterPro" id="IPR000462">
    <property type="entry name" value="CDP-OH_P_trans"/>
</dbReference>
<evidence type="ECO:0000256" key="6">
    <source>
        <dbReference type="ARBA" id="ARBA00014944"/>
    </source>
</evidence>
<comment type="caution">
    <text evidence="19">The sequence shown here is derived from an EMBL/GenBank/DDBJ whole genome shotgun (WGS) entry which is preliminary data.</text>
</comment>
<dbReference type="GO" id="GO:0008444">
    <property type="term" value="F:CDP-diacylglycerol-glycerol-3-phosphate 3-phosphatidyltransferase activity"/>
    <property type="evidence" value="ECO:0007669"/>
    <property type="project" value="UniProtKB-UniRule"/>
</dbReference>
<dbReference type="EMBL" id="QKVK01000001">
    <property type="protein sequence ID" value="PZF78428.1"/>
    <property type="molecule type" value="Genomic_DNA"/>
</dbReference>
<keyword evidence="12 18" id="KW-0472">Membrane</keyword>
<dbReference type="EC" id="2.7.8.5" evidence="5 16"/>
<evidence type="ECO:0000256" key="2">
    <source>
        <dbReference type="ARBA" id="ARBA00005042"/>
    </source>
</evidence>
<dbReference type="InterPro" id="IPR050324">
    <property type="entry name" value="CDP-alcohol_PTase-I"/>
</dbReference>
<gene>
    <name evidence="19" type="primary">pgsA</name>
    <name evidence="19" type="ORF">DK847_01000</name>
</gene>
<accession>A0A2W2BDZ2</accession>
<evidence type="ECO:0000256" key="17">
    <source>
        <dbReference type="RuleBase" id="RU003750"/>
    </source>
</evidence>
<evidence type="ECO:0000256" key="10">
    <source>
        <dbReference type="ARBA" id="ARBA00022989"/>
    </source>
</evidence>
<evidence type="ECO:0000256" key="8">
    <source>
        <dbReference type="ARBA" id="ARBA00022679"/>
    </source>
</evidence>
<keyword evidence="13" id="KW-0594">Phospholipid biosynthesis</keyword>
<keyword evidence="10 18" id="KW-1133">Transmembrane helix</keyword>
<comment type="catalytic activity">
    <reaction evidence="15">
        <text>a CDP-1,2-diacyl-sn-glycerol + sn-glycerol 3-phosphate = a 1,2-diacyl-sn-glycero-3-phospho-(1'-sn-glycero-3'-phosphate) + CMP + H(+)</text>
        <dbReference type="Rhea" id="RHEA:12593"/>
        <dbReference type="ChEBI" id="CHEBI:15378"/>
        <dbReference type="ChEBI" id="CHEBI:57597"/>
        <dbReference type="ChEBI" id="CHEBI:58332"/>
        <dbReference type="ChEBI" id="CHEBI:60110"/>
        <dbReference type="ChEBI" id="CHEBI:60377"/>
        <dbReference type="EC" id="2.7.8.5"/>
    </reaction>
</comment>
<keyword evidence="14" id="KW-1208">Phospholipid metabolism</keyword>
<dbReference type="Proteomes" id="UP000248795">
    <property type="component" value="Unassembled WGS sequence"/>
</dbReference>
<feature type="transmembrane region" description="Helical" evidence="18">
    <location>
        <begin position="86"/>
        <end position="113"/>
    </location>
</feature>
<keyword evidence="11" id="KW-0443">Lipid metabolism</keyword>
<evidence type="ECO:0000256" key="13">
    <source>
        <dbReference type="ARBA" id="ARBA00023209"/>
    </source>
</evidence>
<dbReference type="NCBIfam" id="TIGR00560">
    <property type="entry name" value="pgsA"/>
    <property type="match status" value="1"/>
</dbReference>
<comment type="subcellular location">
    <subcellularLocation>
        <location evidence="1">Membrane</location>
        <topology evidence="1">Multi-pass membrane protein</topology>
    </subcellularLocation>
</comment>
<comment type="pathway">
    <text evidence="3">Lipid metabolism.</text>
</comment>
<dbReference type="Gene3D" id="1.20.120.1760">
    <property type="match status" value="1"/>
</dbReference>
<dbReference type="AlphaFoldDB" id="A0A2W2BDZ2"/>
<evidence type="ECO:0000256" key="16">
    <source>
        <dbReference type="NCBIfam" id="TIGR00560"/>
    </source>
</evidence>
<dbReference type="Pfam" id="PF01066">
    <property type="entry name" value="CDP-OH_P_transf"/>
    <property type="match status" value="1"/>
</dbReference>
<comment type="pathway">
    <text evidence="2">Phospholipid metabolism; phosphatidylglycerol biosynthesis; phosphatidylglycerol from CDP-diacylglycerol: step 1/2.</text>
</comment>
<keyword evidence="9 18" id="KW-0812">Transmembrane</keyword>
<name>A0A2W2BDZ2_9HYPH</name>
<comment type="similarity">
    <text evidence="4 17">Belongs to the CDP-alcohol phosphatidyltransferase class-I family.</text>
</comment>
<keyword evidence="20" id="KW-1185">Reference proteome</keyword>
<dbReference type="PIRSF" id="PIRSF000847">
    <property type="entry name" value="Phos_ph_gly_syn"/>
    <property type="match status" value="1"/>
</dbReference>
<dbReference type="InterPro" id="IPR004570">
    <property type="entry name" value="Phosphatidylglycerol_P_synth"/>
</dbReference>
<dbReference type="PROSITE" id="PS00379">
    <property type="entry name" value="CDP_ALCOHOL_P_TRANSF"/>
    <property type="match status" value="1"/>
</dbReference>
<evidence type="ECO:0000256" key="4">
    <source>
        <dbReference type="ARBA" id="ARBA00010441"/>
    </source>
</evidence>
<evidence type="ECO:0000256" key="3">
    <source>
        <dbReference type="ARBA" id="ARBA00005189"/>
    </source>
</evidence>
<evidence type="ECO:0000313" key="20">
    <source>
        <dbReference type="Proteomes" id="UP000248795"/>
    </source>
</evidence>
<evidence type="ECO:0000256" key="12">
    <source>
        <dbReference type="ARBA" id="ARBA00023136"/>
    </source>
</evidence>